<dbReference type="Pfam" id="PF01189">
    <property type="entry name" value="Methyltr_RsmB-F"/>
    <property type="match status" value="1"/>
</dbReference>
<keyword evidence="4" id="KW-0963">Cytoplasm</keyword>
<dbReference type="Proteomes" id="UP000321805">
    <property type="component" value="Chromosome"/>
</dbReference>
<keyword evidence="6 13" id="KW-0489">Methyltransferase</keyword>
<comment type="subcellular location">
    <subcellularLocation>
        <location evidence="2">Cytoplasm</location>
    </subcellularLocation>
</comment>
<dbReference type="CDD" id="cd02440">
    <property type="entry name" value="AdoMet_MTases"/>
    <property type="match status" value="1"/>
</dbReference>
<accession>A0A5B8U6U6</accession>
<gene>
    <name evidence="15" type="primary">rsmB</name>
    <name evidence="15" type="ORF">FSW04_14345</name>
</gene>
<dbReference type="AlphaFoldDB" id="A0A5B8U6U6"/>
<comment type="similarity">
    <text evidence="13">Belongs to the class I-like SAM-binding methyltransferase superfamily. RsmB/NOP family.</text>
</comment>
<dbReference type="RefSeq" id="WP_146920395.1">
    <property type="nucleotide sequence ID" value="NZ_CP042430.1"/>
</dbReference>
<protein>
    <recommendedName>
        <fullName evidence="3">16S rRNA (cytosine(967)-C(5))-methyltransferase</fullName>
        <ecNumber evidence="3">2.1.1.176</ecNumber>
    </recommendedName>
    <alternativeName>
        <fullName evidence="10">16S rRNA m5C967 methyltransferase</fullName>
    </alternativeName>
    <alternativeName>
        <fullName evidence="11">rRNA (cytosine-C(5)-)-methyltransferase RsmB</fullName>
    </alternativeName>
</protein>
<keyword evidence="7 13" id="KW-0808">Transferase</keyword>
<keyword evidence="9 13" id="KW-0694">RNA-binding</keyword>
<dbReference type="InterPro" id="IPR001678">
    <property type="entry name" value="MeTrfase_RsmB-F_NOP2_dom"/>
</dbReference>
<feature type="binding site" evidence="13">
    <location>
        <position position="289"/>
    </location>
    <ligand>
        <name>S-adenosyl-L-methionine</name>
        <dbReference type="ChEBI" id="CHEBI:59789"/>
    </ligand>
</feature>
<dbReference type="GO" id="GO:0003723">
    <property type="term" value="F:RNA binding"/>
    <property type="evidence" value="ECO:0007669"/>
    <property type="project" value="UniProtKB-UniRule"/>
</dbReference>
<dbReference type="Gene3D" id="3.40.50.150">
    <property type="entry name" value="Vaccinia Virus protein VP39"/>
    <property type="match status" value="1"/>
</dbReference>
<feature type="active site" description="Nucleophile" evidence="13">
    <location>
        <position position="361"/>
    </location>
</feature>
<proteinExistence type="inferred from homology"/>
<evidence type="ECO:0000256" key="13">
    <source>
        <dbReference type="PROSITE-ProRule" id="PRU01023"/>
    </source>
</evidence>
<dbReference type="Pfam" id="PF01029">
    <property type="entry name" value="NusB"/>
    <property type="match status" value="1"/>
</dbReference>
<evidence type="ECO:0000256" key="10">
    <source>
        <dbReference type="ARBA" id="ARBA00030399"/>
    </source>
</evidence>
<organism evidence="15 16">
    <name type="scientific">Baekduia soli</name>
    <dbReference type="NCBI Taxonomy" id="496014"/>
    <lineage>
        <taxon>Bacteria</taxon>
        <taxon>Bacillati</taxon>
        <taxon>Actinomycetota</taxon>
        <taxon>Thermoleophilia</taxon>
        <taxon>Solirubrobacterales</taxon>
        <taxon>Baekduiaceae</taxon>
        <taxon>Baekduia</taxon>
    </lineage>
</organism>
<dbReference type="InterPro" id="IPR004573">
    <property type="entry name" value="rRNA_ssu_MeTfrase_B"/>
</dbReference>
<evidence type="ECO:0000256" key="2">
    <source>
        <dbReference type="ARBA" id="ARBA00004496"/>
    </source>
</evidence>
<evidence type="ECO:0000256" key="11">
    <source>
        <dbReference type="ARBA" id="ARBA00031088"/>
    </source>
</evidence>
<evidence type="ECO:0000256" key="5">
    <source>
        <dbReference type="ARBA" id="ARBA00022552"/>
    </source>
</evidence>
<evidence type="ECO:0000256" key="8">
    <source>
        <dbReference type="ARBA" id="ARBA00022691"/>
    </source>
</evidence>
<dbReference type="InterPro" id="IPR049560">
    <property type="entry name" value="MeTrfase_RsmB-F_NOP2_cat"/>
</dbReference>
<dbReference type="PRINTS" id="PR02008">
    <property type="entry name" value="RCMTFAMILY"/>
</dbReference>
<dbReference type="OrthoDB" id="9810297at2"/>
<dbReference type="PANTHER" id="PTHR22807:SF53">
    <property type="entry name" value="RIBOSOMAL RNA SMALL SUBUNIT METHYLTRANSFERASE B-RELATED"/>
    <property type="match status" value="1"/>
</dbReference>
<evidence type="ECO:0000259" key="14">
    <source>
        <dbReference type="PROSITE" id="PS51686"/>
    </source>
</evidence>
<sequence>MPASPARRAAMEVVRRAIEQGAYADRALHGASAGLDARDRALAKRLAFGTVQRRGTLDWVIDRHVQRRLDPEVRAALQLGLYQLLYTEIPRHAAVAESVELAKPNPGAKLVNAVLRKVLREGAALPGDDNPKDAAVHHAHPEWLVLLWWDWLGADETRALLAADNEPAELALRINPLAGVEVDLPGRREDDALVVQGPIDVLAHPLYRAGAITPQSRASQRVARILDPQPGERILDLCAAPGGKTTHLAALMGDRGEIVAVERHARRAEALRVQAQRMHATSVKIHVADAREVTPQALGGTFDRVLVDPPCSGLGTLSSHPDLRWRASPEGIEQLRAEQEDIVAAARGALAPGGRLVFSTCTLSPREEIVGGVAVRTLPHRDGTDGFYIAVDG</sequence>
<dbReference type="GO" id="GO:0006355">
    <property type="term" value="P:regulation of DNA-templated transcription"/>
    <property type="evidence" value="ECO:0007669"/>
    <property type="project" value="InterPro"/>
</dbReference>
<evidence type="ECO:0000256" key="4">
    <source>
        <dbReference type="ARBA" id="ARBA00022490"/>
    </source>
</evidence>
<dbReference type="PANTHER" id="PTHR22807">
    <property type="entry name" value="NOP2 YEAST -RELATED NOL1/NOP2/FMU SUN DOMAIN-CONTAINING"/>
    <property type="match status" value="1"/>
</dbReference>
<evidence type="ECO:0000313" key="15">
    <source>
        <dbReference type="EMBL" id="QEC48635.1"/>
    </source>
</evidence>
<name>A0A5B8U6U6_9ACTN</name>
<dbReference type="InterPro" id="IPR023267">
    <property type="entry name" value="RCMT"/>
</dbReference>
<dbReference type="InterPro" id="IPR029063">
    <property type="entry name" value="SAM-dependent_MTases_sf"/>
</dbReference>
<comment type="catalytic activity">
    <reaction evidence="12">
        <text>cytidine(967) in 16S rRNA + S-adenosyl-L-methionine = 5-methylcytidine(967) in 16S rRNA + S-adenosyl-L-homocysteine + H(+)</text>
        <dbReference type="Rhea" id="RHEA:42748"/>
        <dbReference type="Rhea" id="RHEA-COMP:10219"/>
        <dbReference type="Rhea" id="RHEA-COMP:10220"/>
        <dbReference type="ChEBI" id="CHEBI:15378"/>
        <dbReference type="ChEBI" id="CHEBI:57856"/>
        <dbReference type="ChEBI" id="CHEBI:59789"/>
        <dbReference type="ChEBI" id="CHEBI:74483"/>
        <dbReference type="ChEBI" id="CHEBI:82748"/>
        <dbReference type="EC" id="2.1.1.176"/>
    </reaction>
</comment>
<feature type="binding site" evidence="13">
    <location>
        <position position="308"/>
    </location>
    <ligand>
        <name>S-adenosyl-L-methionine</name>
        <dbReference type="ChEBI" id="CHEBI:59789"/>
    </ligand>
</feature>
<evidence type="ECO:0000256" key="6">
    <source>
        <dbReference type="ARBA" id="ARBA00022603"/>
    </source>
</evidence>
<feature type="binding site" evidence="13">
    <location>
        <begin position="238"/>
        <end position="244"/>
    </location>
    <ligand>
        <name>S-adenosyl-L-methionine</name>
        <dbReference type="ChEBI" id="CHEBI:59789"/>
    </ligand>
</feature>
<reference evidence="15 16" key="1">
    <citation type="journal article" date="2018" name="J. Microbiol.">
        <title>Baekduia soli gen. nov., sp. nov., a novel bacterium isolated from the soil of Baekdu Mountain and proposal of a novel family name, Baekduiaceae fam. nov.</title>
        <authorList>
            <person name="An D.S."/>
            <person name="Siddiqi M.Z."/>
            <person name="Kim K.H."/>
            <person name="Yu H.S."/>
            <person name="Im W.T."/>
        </authorList>
    </citation>
    <scope>NUCLEOTIDE SEQUENCE [LARGE SCALE GENOMIC DNA]</scope>
    <source>
        <strain evidence="15 16">BR7-21</strain>
    </source>
</reference>
<keyword evidence="8 13" id="KW-0949">S-adenosyl-L-methionine</keyword>
<evidence type="ECO:0000313" key="16">
    <source>
        <dbReference type="Proteomes" id="UP000321805"/>
    </source>
</evidence>
<dbReference type="EMBL" id="CP042430">
    <property type="protein sequence ID" value="QEC48635.1"/>
    <property type="molecule type" value="Genomic_DNA"/>
</dbReference>
<dbReference type="InterPro" id="IPR035926">
    <property type="entry name" value="NusB-like_sf"/>
</dbReference>
<evidence type="ECO:0000256" key="9">
    <source>
        <dbReference type="ARBA" id="ARBA00022884"/>
    </source>
</evidence>
<dbReference type="PROSITE" id="PS51686">
    <property type="entry name" value="SAM_MT_RSMB_NOP"/>
    <property type="match status" value="1"/>
</dbReference>
<evidence type="ECO:0000256" key="1">
    <source>
        <dbReference type="ARBA" id="ARBA00002724"/>
    </source>
</evidence>
<comment type="function">
    <text evidence="1">Specifically methylates the cytosine at position 967 (m5C967) of 16S rRNA.</text>
</comment>
<evidence type="ECO:0000256" key="7">
    <source>
        <dbReference type="ARBA" id="ARBA00022679"/>
    </source>
</evidence>
<dbReference type="SUPFAM" id="SSF53335">
    <property type="entry name" value="S-adenosyl-L-methionine-dependent methyltransferases"/>
    <property type="match status" value="1"/>
</dbReference>
<dbReference type="GO" id="GO:0008649">
    <property type="term" value="F:rRNA methyltransferase activity"/>
    <property type="evidence" value="ECO:0007669"/>
    <property type="project" value="InterPro"/>
</dbReference>
<keyword evidence="16" id="KW-1185">Reference proteome</keyword>
<keyword evidence="5" id="KW-0698">rRNA processing</keyword>
<evidence type="ECO:0000256" key="12">
    <source>
        <dbReference type="ARBA" id="ARBA00047283"/>
    </source>
</evidence>
<feature type="domain" description="SAM-dependent MTase RsmB/NOP-type" evidence="14">
    <location>
        <begin position="146"/>
        <end position="393"/>
    </location>
</feature>
<dbReference type="Gene3D" id="1.10.940.10">
    <property type="entry name" value="NusB-like"/>
    <property type="match status" value="1"/>
</dbReference>
<dbReference type="GO" id="GO:0005737">
    <property type="term" value="C:cytoplasm"/>
    <property type="evidence" value="ECO:0007669"/>
    <property type="project" value="UniProtKB-SubCell"/>
</dbReference>
<dbReference type="KEGG" id="bsol:FSW04_14345"/>
<dbReference type="NCBIfam" id="TIGR00563">
    <property type="entry name" value="rsmB"/>
    <property type="match status" value="1"/>
</dbReference>
<dbReference type="SUPFAM" id="SSF48013">
    <property type="entry name" value="NusB-like"/>
    <property type="match status" value="1"/>
</dbReference>
<evidence type="ECO:0000256" key="3">
    <source>
        <dbReference type="ARBA" id="ARBA00012140"/>
    </source>
</evidence>
<dbReference type="EC" id="2.1.1.176" evidence="3"/>
<dbReference type="InterPro" id="IPR006027">
    <property type="entry name" value="NusB_RsmB_TIM44"/>
</dbReference>
<feature type="binding site" evidence="13">
    <location>
        <position position="262"/>
    </location>
    <ligand>
        <name>S-adenosyl-L-methionine</name>
        <dbReference type="ChEBI" id="CHEBI:59789"/>
    </ligand>
</feature>